<keyword evidence="5" id="KW-0479">Metal-binding</keyword>
<evidence type="ECO:0000256" key="8">
    <source>
        <dbReference type="ARBA" id="ARBA00023004"/>
    </source>
</evidence>
<feature type="domain" description="Gamma-butyrobetaine hydroxylase-like N-terminal" evidence="15">
    <location>
        <begin position="30"/>
        <end position="111"/>
    </location>
</feature>
<evidence type="ECO:0000256" key="7">
    <source>
        <dbReference type="ARBA" id="ARBA00023002"/>
    </source>
</evidence>
<protein>
    <recommendedName>
        <fullName evidence="4">trimethyllysine dioxygenase</fullName>
        <ecNumber evidence="4">1.14.11.8</ecNumber>
    </recommendedName>
    <alternativeName>
        <fullName evidence="10">Epsilon-trimethyllysine 2-oxoglutarate dioxygenase</fullName>
    </alternativeName>
    <alternativeName>
        <fullName evidence="9">TML hydroxylase</fullName>
    </alternativeName>
    <alternativeName>
        <fullName evidence="11">TML-alpha-ketoglutarate dioxygenase</fullName>
    </alternativeName>
</protein>
<dbReference type="GO" id="GO:0050353">
    <property type="term" value="F:trimethyllysine dioxygenase activity"/>
    <property type="evidence" value="ECO:0007669"/>
    <property type="project" value="UniProtKB-EC"/>
</dbReference>
<evidence type="ECO:0000256" key="3">
    <source>
        <dbReference type="ARBA" id="ARBA00008654"/>
    </source>
</evidence>
<comment type="cofactor">
    <cofactor evidence="1">
        <name>Fe(2+)</name>
        <dbReference type="ChEBI" id="CHEBI:29033"/>
    </cofactor>
</comment>
<dbReference type="EC" id="1.14.11.8" evidence="4"/>
<dbReference type="Pfam" id="PF02668">
    <property type="entry name" value="TauD"/>
    <property type="match status" value="1"/>
</dbReference>
<dbReference type="InterPro" id="IPR050411">
    <property type="entry name" value="AlphaKG_dependent_hydroxylases"/>
</dbReference>
<evidence type="ECO:0000259" key="14">
    <source>
        <dbReference type="Pfam" id="PF02668"/>
    </source>
</evidence>
<evidence type="ECO:0000256" key="4">
    <source>
        <dbReference type="ARBA" id="ARBA00012267"/>
    </source>
</evidence>
<dbReference type="Gene3D" id="3.30.2020.30">
    <property type="match status" value="1"/>
</dbReference>
<evidence type="ECO:0000259" key="15">
    <source>
        <dbReference type="Pfam" id="PF06155"/>
    </source>
</evidence>
<dbReference type="InterPro" id="IPR003819">
    <property type="entry name" value="TauD/TfdA-like"/>
</dbReference>
<evidence type="ECO:0000256" key="6">
    <source>
        <dbReference type="ARBA" id="ARBA00022964"/>
    </source>
</evidence>
<comment type="similarity">
    <text evidence="3">Belongs to the gamma-BBH/TMLD family.</text>
</comment>
<dbReference type="KEGG" id="hadh:FRZ61_09040"/>
<evidence type="ECO:0000256" key="10">
    <source>
        <dbReference type="ARBA" id="ARBA00031778"/>
    </source>
</evidence>
<comment type="catalytic activity">
    <reaction evidence="13">
        <text>N(6),N(6),N(6)-trimethyl-L-lysine + 2-oxoglutarate + O2 = (3S)-3-hydroxy-N(6),N(6),N(6)-trimethyl-L-lysine + succinate + CO2</text>
        <dbReference type="Rhea" id="RHEA:14181"/>
        <dbReference type="ChEBI" id="CHEBI:15379"/>
        <dbReference type="ChEBI" id="CHEBI:16526"/>
        <dbReference type="ChEBI" id="CHEBI:16810"/>
        <dbReference type="ChEBI" id="CHEBI:30031"/>
        <dbReference type="ChEBI" id="CHEBI:58100"/>
        <dbReference type="ChEBI" id="CHEBI:141499"/>
        <dbReference type="EC" id="1.14.11.8"/>
    </reaction>
</comment>
<dbReference type="Proteomes" id="UP000325797">
    <property type="component" value="Chromosome"/>
</dbReference>
<keyword evidence="8" id="KW-0408">Iron</keyword>
<dbReference type="AlphaFoldDB" id="A0A5J6MUX3"/>
<evidence type="ECO:0000313" key="17">
    <source>
        <dbReference type="Proteomes" id="UP000325797"/>
    </source>
</evidence>
<dbReference type="FunFam" id="3.30.2020.30:FF:000002">
    <property type="entry name" value="Putative gamma-butyrobetaine dioxygenase"/>
    <property type="match status" value="1"/>
</dbReference>
<dbReference type="InterPro" id="IPR010376">
    <property type="entry name" value="GBBH-like_N"/>
</dbReference>
<evidence type="ECO:0000256" key="1">
    <source>
        <dbReference type="ARBA" id="ARBA00001954"/>
    </source>
</evidence>
<gene>
    <name evidence="16" type="ORF">FRZ61_09040</name>
</gene>
<name>A0A5J6MUX3_9PROT</name>
<evidence type="ECO:0000256" key="5">
    <source>
        <dbReference type="ARBA" id="ARBA00022723"/>
    </source>
</evidence>
<dbReference type="InterPro" id="IPR042098">
    <property type="entry name" value="TauD-like_sf"/>
</dbReference>
<dbReference type="PANTHER" id="PTHR10696">
    <property type="entry name" value="GAMMA-BUTYROBETAINE HYDROXYLASE-RELATED"/>
    <property type="match status" value="1"/>
</dbReference>
<keyword evidence="6" id="KW-0223">Dioxygenase</keyword>
<proteinExistence type="inferred from homology"/>
<dbReference type="InterPro" id="IPR038492">
    <property type="entry name" value="GBBH-like_N_sf"/>
</dbReference>
<evidence type="ECO:0000256" key="13">
    <source>
        <dbReference type="ARBA" id="ARBA00049334"/>
    </source>
</evidence>
<reference evidence="16 17" key="1">
    <citation type="submission" date="2019-08" db="EMBL/GenBank/DDBJ databases">
        <title>Hyperibacter terrae gen. nov., sp. nov. and Hyperibacter viscosus sp. nov., two new members in the family Rhodospirillaceae isolated from the rhizosphere of Hypericum perforatum.</title>
        <authorList>
            <person name="Noviana Z."/>
        </authorList>
    </citation>
    <scope>NUCLEOTIDE SEQUENCE [LARGE SCALE GENOMIC DNA]</scope>
    <source>
        <strain evidence="16 17">R5959</strain>
    </source>
</reference>
<dbReference type="Pfam" id="PF06155">
    <property type="entry name" value="GBBH-like_N"/>
    <property type="match status" value="1"/>
</dbReference>
<keyword evidence="17" id="KW-1185">Reference proteome</keyword>
<dbReference type="GO" id="GO:0045329">
    <property type="term" value="P:carnitine biosynthetic process"/>
    <property type="evidence" value="ECO:0007669"/>
    <property type="project" value="TreeGrafter"/>
</dbReference>
<accession>A0A5J6MUX3</accession>
<evidence type="ECO:0000256" key="12">
    <source>
        <dbReference type="ARBA" id="ARBA00046008"/>
    </source>
</evidence>
<evidence type="ECO:0000313" key="16">
    <source>
        <dbReference type="EMBL" id="QEX20984.1"/>
    </source>
</evidence>
<organism evidence="16 17">
    <name type="scientific">Hypericibacter adhaerens</name>
    <dbReference type="NCBI Taxonomy" id="2602016"/>
    <lineage>
        <taxon>Bacteria</taxon>
        <taxon>Pseudomonadati</taxon>
        <taxon>Pseudomonadota</taxon>
        <taxon>Alphaproteobacteria</taxon>
        <taxon>Rhodospirillales</taxon>
        <taxon>Dongiaceae</taxon>
        <taxon>Hypericibacter</taxon>
    </lineage>
</organism>
<comment type="cofactor">
    <cofactor evidence="2">
        <name>L-ascorbate</name>
        <dbReference type="ChEBI" id="CHEBI:38290"/>
    </cofactor>
</comment>
<sequence>MGNIAGRTASGTPLPPPNLGQDAIAEATGSNRSIEIVWRDGHRSRYPAFWLRDNCRCHLCGDPAIGKRRLRIGGLPPDLAPAKVTLSPDGGLTIEWAPDGHVSRYEAGWLREHSLSVADRLSRWHRALLWDGSIAQRLPDADAAQVAADPQARLDLYRKVRDYGIALVRNLTPELGALEKFAALFGPLVETNFGRVFEILWTSEQKSIANSTEPLMPHTDEPYRYSPPGIILFHCMDASADGGGVSIFVDGFGVAEALRQAEPKMFELLSRVRVPYRRHYAGEVDVQTAAPLISVDPDGNIEGVRFNDRVMAPLDLDAGEIEAFYTAFRLLSELYYDERRWCLVPLRPGELMIFDNHRVLHGRTAFSADIRRRHLRQCHVDRTEFHSRLRILARKLGSDEAELRLAAGSHA</sequence>
<dbReference type="PANTHER" id="PTHR10696:SF51">
    <property type="entry name" value="TRIMETHYLLYSINE DIOXYGENASE, MITOCHONDRIAL"/>
    <property type="match status" value="1"/>
</dbReference>
<dbReference type="GO" id="GO:0046872">
    <property type="term" value="F:metal ion binding"/>
    <property type="evidence" value="ECO:0007669"/>
    <property type="project" value="UniProtKB-KW"/>
</dbReference>
<dbReference type="SUPFAM" id="SSF51197">
    <property type="entry name" value="Clavaminate synthase-like"/>
    <property type="match status" value="1"/>
</dbReference>
<evidence type="ECO:0000256" key="2">
    <source>
        <dbReference type="ARBA" id="ARBA00001961"/>
    </source>
</evidence>
<evidence type="ECO:0000256" key="9">
    <source>
        <dbReference type="ARBA" id="ARBA00030363"/>
    </source>
</evidence>
<feature type="domain" description="TauD/TfdA-like" evidence="14">
    <location>
        <begin position="143"/>
        <end position="378"/>
    </location>
</feature>
<comment type="function">
    <text evidence="12">Converts trimethyllysine (TML) into hydroxytrimethyllysine (HTML).</text>
</comment>
<evidence type="ECO:0000256" key="11">
    <source>
        <dbReference type="ARBA" id="ARBA00032283"/>
    </source>
</evidence>
<dbReference type="Gene3D" id="3.60.130.10">
    <property type="entry name" value="Clavaminate synthase-like"/>
    <property type="match status" value="1"/>
</dbReference>
<keyword evidence="7" id="KW-0560">Oxidoreductase</keyword>
<dbReference type="EMBL" id="CP042582">
    <property type="protein sequence ID" value="QEX20984.1"/>
    <property type="molecule type" value="Genomic_DNA"/>
</dbReference>